<dbReference type="EMBL" id="KN831968">
    <property type="protein sequence ID" value="KIO05169.1"/>
    <property type="molecule type" value="Genomic_DNA"/>
</dbReference>
<gene>
    <name evidence="1" type="ORF">M404DRAFT_534600</name>
</gene>
<keyword evidence="2" id="KW-1185">Reference proteome</keyword>
<sequence length="153" mass="17251">MAQSPVSHCTLSDCGSWVGITDTKRTPMKWALGISAITSHGNTQRHLSIGRCTPTGNTTQKCVNQEAKELRRTRTPSGMLPWKNTVLHHLLHLRRCRHNGVCDIGTQYRRIRASSMRIVLRTLVEGEVQQFLDNVMLEAADIQFLCQTENVEP</sequence>
<accession>A0A0C3PBT9</accession>
<evidence type="ECO:0000313" key="1">
    <source>
        <dbReference type="EMBL" id="KIO05169.1"/>
    </source>
</evidence>
<organism evidence="1 2">
    <name type="scientific">Pisolithus tinctorius Marx 270</name>
    <dbReference type="NCBI Taxonomy" id="870435"/>
    <lineage>
        <taxon>Eukaryota</taxon>
        <taxon>Fungi</taxon>
        <taxon>Dikarya</taxon>
        <taxon>Basidiomycota</taxon>
        <taxon>Agaricomycotina</taxon>
        <taxon>Agaricomycetes</taxon>
        <taxon>Agaricomycetidae</taxon>
        <taxon>Boletales</taxon>
        <taxon>Sclerodermatineae</taxon>
        <taxon>Pisolithaceae</taxon>
        <taxon>Pisolithus</taxon>
    </lineage>
</organism>
<reference evidence="2" key="2">
    <citation type="submission" date="2015-01" db="EMBL/GenBank/DDBJ databases">
        <title>Evolutionary Origins and Diversification of the Mycorrhizal Mutualists.</title>
        <authorList>
            <consortium name="DOE Joint Genome Institute"/>
            <consortium name="Mycorrhizal Genomics Consortium"/>
            <person name="Kohler A."/>
            <person name="Kuo A."/>
            <person name="Nagy L.G."/>
            <person name="Floudas D."/>
            <person name="Copeland A."/>
            <person name="Barry K.W."/>
            <person name="Cichocki N."/>
            <person name="Veneault-Fourrey C."/>
            <person name="LaButti K."/>
            <person name="Lindquist E.A."/>
            <person name="Lipzen A."/>
            <person name="Lundell T."/>
            <person name="Morin E."/>
            <person name="Murat C."/>
            <person name="Riley R."/>
            <person name="Ohm R."/>
            <person name="Sun H."/>
            <person name="Tunlid A."/>
            <person name="Henrissat B."/>
            <person name="Grigoriev I.V."/>
            <person name="Hibbett D.S."/>
            <person name="Martin F."/>
        </authorList>
    </citation>
    <scope>NUCLEOTIDE SEQUENCE [LARGE SCALE GENOMIC DNA]</scope>
    <source>
        <strain evidence="2">Marx 270</strain>
    </source>
</reference>
<evidence type="ECO:0000313" key="2">
    <source>
        <dbReference type="Proteomes" id="UP000054217"/>
    </source>
</evidence>
<proteinExistence type="predicted"/>
<reference evidence="1 2" key="1">
    <citation type="submission" date="2014-04" db="EMBL/GenBank/DDBJ databases">
        <authorList>
            <consortium name="DOE Joint Genome Institute"/>
            <person name="Kuo A."/>
            <person name="Kohler A."/>
            <person name="Costa M.D."/>
            <person name="Nagy L.G."/>
            <person name="Floudas D."/>
            <person name="Copeland A."/>
            <person name="Barry K.W."/>
            <person name="Cichocki N."/>
            <person name="Veneault-Fourrey C."/>
            <person name="LaButti K."/>
            <person name="Lindquist E.A."/>
            <person name="Lipzen A."/>
            <person name="Lundell T."/>
            <person name="Morin E."/>
            <person name="Murat C."/>
            <person name="Sun H."/>
            <person name="Tunlid A."/>
            <person name="Henrissat B."/>
            <person name="Grigoriev I.V."/>
            <person name="Hibbett D.S."/>
            <person name="Martin F."/>
            <person name="Nordberg H.P."/>
            <person name="Cantor M.N."/>
            <person name="Hua S.X."/>
        </authorList>
    </citation>
    <scope>NUCLEOTIDE SEQUENCE [LARGE SCALE GENOMIC DNA]</scope>
    <source>
        <strain evidence="1 2">Marx 270</strain>
    </source>
</reference>
<protein>
    <submittedName>
        <fullName evidence="1">Uncharacterized protein</fullName>
    </submittedName>
</protein>
<dbReference type="InParanoid" id="A0A0C3PBT9"/>
<dbReference type="HOGENOM" id="CLU_1714048_0_0_1"/>
<name>A0A0C3PBT9_PISTI</name>
<dbReference type="Proteomes" id="UP000054217">
    <property type="component" value="Unassembled WGS sequence"/>
</dbReference>
<dbReference type="AlphaFoldDB" id="A0A0C3PBT9"/>